<dbReference type="Proteomes" id="UP001259982">
    <property type="component" value="Unassembled WGS sequence"/>
</dbReference>
<organism evidence="7 8">
    <name type="scientific">Spectribacter acetivorans</name>
    <dbReference type="NCBI Taxonomy" id="3075603"/>
    <lineage>
        <taxon>Bacteria</taxon>
        <taxon>Pseudomonadati</taxon>
        <taxon>Pseudomonadota</taxon>
        <taxon>Gammaproteobacteria</taxon>
        <taxon>Salinisphaerales</taxon>
        <taxon>Salinisphaeraceae</taxon>
        <taxon>Spectribacter</taxon>
    </lineage>
</organism>
<dbReference type="InterPro" id="IPR007383">
    <property type="entry name" value="DUF445"/>
</dbReference>
<feature type="transmembrane region" description="Helical" evidence="6">
    <location>
        <begin position="16"/>
        <end position="39"/>
    </location>
</feature>
<protein>
    <submittedName>
        <fullName evidence="7">DUF445 family protein</fullName>
    </submittedName>
</protein>
<evidence type="ECO:0000256" key="4">
    <source>
        <dbReference type="ARBA" id="ARBA00022989"/>
    </source>
</evidence>
<keyword evidence="8" id="KW-1185">Reference proteome</keyword>
<evidence type="ECO:0000256" key="6">
    <source>
        <dbReference type="SAM" id="Phobius"/>
    </source>
</evidence>
<keyword evidence="5 6" id="KW-0472">Membrane</keyword>
<comment type="caution">
    <text evidence="7">The sequence shown here is derived from an EMBL/GenBank/DDBJ whole genome shotgun (WGS) entry which is preliminary data.</text>
</comment>
<dbReference type="Pfam" id="PF04286">
    <property type="entry name" value="DUF445"/>
    <property type="match status" value="1"/>
</dbReference>
<dbReference type="PANTHER" id="PTHR35791:SF1">
    <property type="entry name" value="UPF0754 MEMBRANE PROTEIN YHEB"/>
    <property type="match status" value="1"/>
</dbReference>
<evidence type="ECO:0000313" key="8">
    <source>
        <dbReference type="Proteomes" id="UP001259982"/>
    </source>
</evidence>
<comment type="subcellular location">
    <subcellularLocation>
        <location evidence="1">Endomembrane system</location>
    </subcellularLocation>
</comment>
<comment type="similarity">
    <text evidence="2">Belongs to the UPF0754 family.</text>
</comment>
<dbReference type="RefSeq" id="WP_311656826.1">
    <property type="nucleotide sequence ID" value="NZ_JAVRHY010000001.1"/>
</dbReference>
<accession>A0ABU3B4X9</accession>
<feature type="transmembrane region" description="Helical" evidence="6">
    <location>
        <begin position="386"/>
        <end position="408"/>
    </location>
</feature>
<evidence type="ECO:0000313" key="7">
    <source>
        <dbReference type="EMBL" id="MDT0617190.1"/>
    </source>
</evidence>
<name>A0ABU3B4X9_9GAMM</name>
<dbReference type="EMBL" id="JAVRHY010000001">
    <property type="protein sequence ID" value="MDT0617190.1"/>
    <property type="molecule type" value="Genomic_DNA"/>
</dbReference>
<keyword evidence="4 6" id="KW-1133">Transmembrane helix</keyword>
<evidence type="ECO:0000256" key="3">
    <source>
        <dbReference type="ARBA" id="ARBA00022692"/>
    </source>
</evidence>
<dbReference type="PANTHER" id="PTHR35791">
    <property type="entry name" value="UPF0754 MEMBRANE PROTEIN YHEB"/>
    <property type="match status" value="1"/>
</dbReference>
<proteinExistence type="inferred from homology"/>
<keyword evidence="3 6" id="KW-0812">Transmembrane</keyword>
<evidence type="ECO:0000256" key="2">
    <source>
        <dbReference type="ARBA" id="ARBA00008053"/>
    </source>
</evidence>
<sequence>MEEAGFLGLGLETWKYISMPVISAVVGYVTNVIAIRMMFHPLEFIGIKEPILGWQGIVPRKCAKMAGIAVDTITSKLLDEEEIFSRLDPQRIADELEQPTLAMVDEITEAVMRRHQPLLWESLPGAIKRQIIRRVQGEAPEVIAEVMGEVRTNIRQMFDLKDMVVSSLVRDKPLLNRIFKETGRAEFKFIGRSGLYFGFLFGCLQMGVWVFYQTWWLLPAFGLMVGYATNWVALKMIFNPKELWRIGPFSVQGLFHKRQMEVARDYGELVSQEILTPGNILEAILKGPYADKLFALVGRHVQEAIDDSASVARPFVAWTVGTRNYRLMKESAISEVLARMPVALQHVTDYAEDAMQIRETLVTRLQALNSTDFEGMLRPAFEEDEWILIAVGAALGFAVGWFQLIVLFGSEFAAAFG</sequence>
<gene>
    <name evidence="7" type="ORF">RM531_01745</name>
</gene>
<feature type="transmembrane region" description="Helical" evidence="6">
    <location>
        <begin position="218"/>
        <end position="238"/>
    </location>
</feature>
<feature type="transmembrane region" description="Helical" evidence="6">
    <location>
        <begin position="194"/>
        <end position="212"/>
    </location>
</feature>
<evidence type="ECO:0000256" key="1">
    <source>
        <dbReference type="ARBA" id="ARBA00004308"/>
    </source>
</evidence>
<reference evidence="7 8" key="1">
    <citation type="submission" date="2023-09" db="EMBL/GenBank/DDBJ databases">
        <authorList>
            <person name="Rey-Velasco X."/>
        </authorList>
    </citation>
    <scope>NUCLEOTIDE SEQUENCE [LARGE SCALE GENOMIC DNA]</scope>
    <source>
        <strain evidence="7 8">P385</strain>
    </source>
</reference>
<evidence type="ECO:0000256" key="5">
    <source>
        <dbReference type="ARBA" id="ARBA00023136"/>
    </source>
</evidence>